<comment type="caution">
    <text evidence="1">The sequence shown here is derived from an EMBL/GenBank/DDBJ whole genome shotgun (WGS) entry which is preliminary data.</text>
</comment>
<protein>
    <submittedName>
        <fullName evidence="1">Uncharacterized protein</fullName>
    </submittedName>
</protein>
<dbReference type="Proteomes" id="UP001271007">
    <property type="component" value="Unassembled WGS sequence"/>
</dbReference>
<dbReference type="AlphaFoldDB" id="A0AAJ0GC07"/>
<reference evidence="1" key="1">
    <citation type="submission" date="2023-04" db="EMBL/GenBank/DDBJ databases">
        <title>Black Yeasts Isolated from many extreme environments.</title>
        <authorList>
            <person name="Coleine C."/>
            <person name="Stajich J.E."/>
            <person name="Selbmann L."/>
        </authorList>
    </citation>
    <scope>NUCLEOTIDE SEQUENCE</scope>
    <source>
        <strain evidence="1">CCFEE 5312</strain>
    </source>
</reference>
<name>A0AAJ0GC07_9PEZI</name>
<keyword evidence="2" id="KW-1185">Reference proteome</keyword>
<organism evidence="1 2">
    <name type="scientific">Extremus antarcticus</name>
    <dbReference type="NCBI Taxonomy" id="702011"/>
    <lineage>
        <taxon>Eukaryota</taxon>
        <taxon>Fungi</taxon>
        <taxon>Dikarya</taxon>
        <taxon>Ascomycota</taxon>
        <taxon>Pezizomycotina</taxon>
        <taxon>Dothideomycetes</taxon>
        <taxon>Dothideomycetidae</taxon>
        <taxon>Mycosphaerellales</taxon>
        <taxon>Extremaceae</taxon>
        <taxon>Extremus</taxon>
    </lineage>
</organism>
<gene>
    <name evidence="1" type="ORF">LTR09_009048</name>
</gene>
<evidence type="ECO:0000313" key="2">
    <source>
        <dbReference type="Proteomes" id="UP001271007"/>
    </source>
</evidence>
<evidence type="ECO:0000313" key="1">
    <source>
        <dbReference type="EMBL" id="KAK3049627.1"/>
    </source>
</evidence>
<proteinExistence type="predicted"/>
<sequence length="130" mass="14287">MSSINSPEVTDIESNTESMAATDKVLVYEYRAGRKDQPQIMTVEEVEDKVRKSCGSLQKTTLDITGKSVVTITENDLRTPEQQAAWSSKPNSEANVASVQIPFVTRMTGKFTGKYNELVILSAAKVVEAK</sequence>
<accession>A0AAJ0GC07</accession>
<dbReference type="EMBL" id="JAWDJX010000038">
    <property type="protein sequence ID" value="KAK3049627.1"/>
    <property type="molecule type" value="Genomic_DNA"/>
</dbReference>